<sequence length="320" mass="35505">MAKGLHRKKKRLAKRRRSVSKHRKSHREHSQSEDDVKCSSKHSSSSNAPKGQKTRSRSRNMKEKQAALTEEGREGPLGRRAADDTANVTRERESKCKSLSETCQAHWLPQELVGNSSTALDSGYQDRIEGAARLEEDAPAIRDSDQQTPNVRDKCATSSSAGISDDCLNGKPSFQEQMPQSSKSKEACLPPTQLPQRDGDRRQDGLKPVHVHGLENAAESRVLPPESTESTSEVANARHHRLTKLSHALLSNSMRDLGTSFLQSNPLLSLMKRASRSTLTQSMAESRQSHSSKPPEDEGHADVRVKSKWCSITIYSVLRI</sequence>
<evidence type="ECO:0000313" key="2">
    <source>
        <dbReference type="EMBL" id="KAH8027497.1"/>
    </source>
</evidence>
<keyword evidence="3" id="KW-1185">Reference proteome</keyword>
<feature type="region of interest" description="Disordered" evidence="1">
    <location>
        <begin position="275"/>
        <end position="302"/>
    </location>
</feature>
<accession>A0A9J6E069</accession>
<feature type="compositionally biased region" description="Basic and acidic residues" evidence="1">
    <location>
        <begin position="28"/>
        <end position="38"/>
    </location>
</feature>
<dbReference type="EMBL" id="JABSTU010000006">
    <property type="protein sequence ID" value="KAH8027497.1"/>
    <property type="molecule type" value="Genomic_DNA"/>
</dbReference>
<comment type="caution">
    <text evidence="2">The sequence shown here is derived from an EMBL/GenBank/DDBJ whole genome shotgun (WGS) entry which is preliminary data.</text>
</comment>
<name>A0A9J6E069_RHIMP</name>
<organism evidence="2 3">
    <name type="scientific">Rhipicephalus microplus</name>
    <name type="common">Cattle tick</name>
    <name type="synonym">Boophilus microplus</name>
    <dbReference type="NCBI Taxonomy" id="6941"/>
    <lineage>
        <taxon>Eukaryota</taxon>
        <taxon>Metazoa</taxon>
        <taxon>Ecdysozoa</taxon>
        <taxon>Arthropoda</taxon>
        <taxon>Chelicerata</taxon>
        <taxon>Arachnida</taxon>
        <taxon>Acari</taxon>
        <taxon>Parasitiformes</taxon>
        <taxon>Ixodida</taxon>
        <taxon>Ixodoidea</taxon>
        <taxon>Ixodidae</taxon>
        <taxon>Rhipicephalinae</taxon>
        <taxon>Rhipicephalus</taxon>
        <taxon>Boophilus</taxon>
    </lineage>
</organism>
<proteinExistence type="predicted"/>
<feature type="compositionally biased region" description="Polar residues" evidence="1">
    <location>
        <begin position="172"/>
        <end position="182"/>
    </location>
</feature>
<feature type="compositionally biased region" description="Polar residues" evidence="1">
    <location>
        <begin position="276"/>
        <end position="292"/>
    </location>
</feature>
<feature type="compositionally biased region" description="Basic and acidic residues" evidence="1">
    <location>
        <begin position="293"/>
        <end position="302"/>
    </location>
</feature>
<feature type="region of interest" description="Disordered" evidence="1">
    <location>
        <begin position="1"/>
        <end position="101"/>
    </location>
</feature>
<feature type="compositionally biased region" description="Basic residues" evidence="1">
    <location>
        <begin position="1"/>
        <end position="27"/>
    </location>
</feature>
<reference evidence="2" key="1">
    <citation type="journal article" date="2020" name="Cell">
        <title>Large-Scale Comparative Analyses of Tick Genomes Elucidate Their Genetic Diversity and Vector Capacities.</title>
        <authorList>
            <consortium name="Tick Genome and Microbiome Consortium (TIGMIC)"/>
            <person name="Jia N."/>
            <person name="Wang J."/>
            <person name="Shi W."/>
            <person name="Du L."/>
            <person name="Sun Y."/>
            <person name="Zhan W."/>
            <person name="Jiang J.F."/>
            <person name="Wang Q."/>
            <person name="Zhang B."/>
            <person name="Ji P."/>
            <person name="Bell-Sakyi L."/>
            <person name="Cui X.M."/>
            <person name="Yuan T.T."/>
            <person name="Jiang B.G."/>
            <person name="Yang W.F."/>
            <person name="Lam T.T."/>
            <person name="Chang Q.C."/>
            <person name="Ding S.J."/>
            <person name="Wang X.J."/>
            <person name="Zhu J.G."/>
            <person name="Ruan X.D."/>
            <person name="Zhao L."/>
            <person name="Wei J.T."/>
            <person name="Ye R.Z."/>
            <person name="Que T.C."/>
            <person name="Du C.H."/>
            <person name="Zhou Y.H."/>
            <person name="Cheng J.X."/>
            <person name="Dai P.F."/>
            <person name="Guo W.B."/>
            <person name="Han X.H."/>
            <person name="Huang E.J."/>
            <person name="Li L.F."/>
            <person name="Wei W."/>
            <person name="Gao Y.C."/>
            <person name="Liu J.Z."/>
            <person name="Shao H.Z."/>
            <person name="Wang X."/>
            <person name="Wang C.C."/>
            <person name="Yang T.C."/>
            <person name="Huo Q.B."/>
            <person name="Li W."/>
            <person name="Chen H.Y."/>
            <person name="Chen S.E."/>
            <person name="Zhou L.G."/>
            <person name="Ni X.B."/>
            <person name="Tian J.H."/>
            <person name="Sheng Y."/>
            <person name="Liu T."/>
            <person name="Pan Y.S."/>
            <person name="Xia L.Y."/>
            <person name="Li J."/>
            <person name="Zhao F."/>
            <person name="Cao W.C."/>
        </authorList>
    </citation>
    <scope>NUCLEOTIDE SEQUENCE</scope>
    <source>
        <strain evidence="2">Rmic-2018</strain>
    </source>
</reference>
<evidence type="ECO:0000313" key="3">
    <source>
        <dbReference type="Proteomes" id="UP000821866"/>
    </source>
</evidence>
<gene>
    <name evidence="2" type="ORF">HPB51_007030</name>
</gene>
<dbReference type="Proteomes" id="UP000821866">
    <property type="component" value="Chromosome 4"/>
</dbReference>
<protein>
    <submittedName>
        <fullName evidence="2">Uncharacterized protein</fullName>
    </submittedName>
</protein>
<feature type="region of interest" description="Disordered" evidence="1">
    <location>
        <begin position="134"/>
        <end position="233"/>
    </location>
</feature>
<dbReference type="AlphaFoldDB" id="A0A9J6E069"/>
<feature type="compositionally biased region" description="Basic and acidic residues" evidence="1">
    <location>
        <begin position="60"/>
        <end position="98"/>
    </location>
</feature>
<reference evidence="2" key="2">
    <citation type="submission" date="2021-09" db="EMBL/GenBank/DDBJ databases">
        <authorList>
            <person name="Jia N."/>
            <person name="Wang J."/>
            <person name="Shi W."/>
            <person name="Du L."/>
            <person name="Sun Y."/>
            <person name="Zhan W."/>
            <person name="Jiang J."/>
            <person name="Wang Q."/>
            <person name="Zhang B."/>
            <person name="Ji P."/>
            <person name="Sakyi L.B."/>
            <person name="Cui X."/>
            <person name="Yuan T."/>
            <person name="Jiang B."/>
            <person name="Yang W."/>
            <person name="Lam T.T.-Y."/>
            <person name="Chang Q."/>
            <person name="Ding S."/>
            <person name="Wang X."/>
            <person name="Zhu J."/>
            <person name="Ruan X."/>
            <person name="Zhao L."/>
            <person name="Wei J."/>
            <person name="Que T."/>
            <person name="Du C."/>
            <person name="Cheng J."/>
            <person name="Dai P."/>
            <person name="Han X."/>
            <person name="Huang E."/>
            <person name="Gao Y."/>
            <person name="Liu J."/>
            <person name="Shao H."/>
            <person name="Ye R."/>
            <person name="Li L."/>
            <person name="Wei W."/>
            <person name="Wang X."/>
            <person name="Wang C."/>
            <person name="Huo Q."/>
            <person name="Li W."/>
            <person name="Guo W."/>
            <person name="Chen H."/>
            <person name="Chen S."/>
            <person name="Zhou L."/>
            <person name="Zhou L."/>
            <person name="Ni X."/>
            <person name="Tian J."/>
            <person name="Zhou Y."/>
            <person name="Sheng Y."/>
            <person name="Liu T."/>
            <person name="Pan Y."/>
            <person name="Xia L."/>
            <person name="Li J."/>
            <person name="Zhao F."/>
            <person name="Cao W."/>
        </authorList>
    </citation>
    <scope>NUCLEOTIDE SEQUENCE</scope>
    <source>
        <strain evidence="2">Rmic-2018</strain>
        <tissue evidence="2">Larvae</tissue>
    </source>
</reference>
<feature type="compositionally biased region" description="Basic and acidic residues" evidence="1">
    <location>
        <begin position="134"/>
        <end position="155"/>
    </location>
</feature>
<evidence type="ECO:0000256" key="1">
    <source>
        <dbReference type="SAM" id="MobiDB-lite"/>
    </source>
</evidence>
<feature type="compositionally biased region" description="Basic and acidic residues" evidence="1">
    <location>
        <begin position="197"/>
        <end position="207"/>
    </location>
</feature>